<evidence type="ECO:0000313" key="2">
    <source>
        <dbReference type="EMBL" id="MBS4181807.1"/>
    </source>
</evidence>
<feature type="region of interest" description="Disordered" evidence="1">
    <location>
        <begin position="48"/>
        <end position="67"/>
    </location>
</feature>
<proteinExistence type="predicted"/>
<organism evidence="2">
    <name type="scientific">Neobacillus citreus</name>
    <dbReference type="NCBI Taxonomy" id="2833578"/>
    <lineage>
        <taxon>Bacteria</taxon>
        <taxon>Bacillati</taxon>
        <taxon>Bacillota</taxon>
        <taxon>Bacilli</taxon>
        <taxon>Bacillales</taxon>
        <taxon>Bacillaceae</taxon>
        <taxon>Neobacillus</taxon>
    </lineage>
</organism>
<reference evidence="2" key="1">
    <citation type="submission" date="2021-05" db="EMBL/GenBank/DDBJ databases">
        <title>Novel Bacillus species.</title>
        <authorList>
            <person name="Liu G."/>
        </authorList>
    </citation>
    <scope>NUCLEOTIDE SEQUENCE</scope>
    <source>
        <strain evidence="2">FJAT-50051</strain>
    </source>
</reference>
<protein>
    <recommendedName>
        <fullName evidence="3">Lipoprotein</fullName>
    </recommendedName>
</protein>
<evidence type="ECO:0000256" key="1">
    <source>
        <dbReference type="SAM" id="MobiDB-lite"/>
    </source>
</evidence>
<name>A0A942Y7Z4_9BACI</name>
<gene>
    <name evidence="2" type="ORF">KHB02_10445</name>
</gene>
<accession>A0A942Y7Z4</accession>
<dbReference type="AlphaFoldDB" id="A0A942Y7Z4"/>
<evidence type="ECO:0008006" key="3">
    <source>
        <dbReference type="Google" id="ProtNLM"/>
    </source>
</evidence>
<sequence length="175" mass="18517">MAGHDRQVPLAHRRLVASVLIVGTAGLLAGCARHGNGLPEDYGQDWFGEMASQHGGDHGGGGGQLMVDDEDETRARAFIVLDTELAGSYDVLAVCRSTKTVHLTVHDFTSEHDGYGDSADPDSLIGAADLHCGTTTRIPIDVPEGRDGIVLDATTSDTSERSLFDAFIVERGADE</sequence>
<comment type="caution">
    <text evidence="2">The sequence shown here is derived from an EMBL/GenBank/DDBJ whole genome shotgun (WGS) entry which is preliminary data.</text>
</comment>
<dbReference type="EMBL" id="JAGYPE010000002">
    <property type="protein sequence ID" value="MBS4181807.1"/>
    <property type="molecule type" value="Genomic_DNA"/>
</dbReference>
<dbReference type="PROSITE" id="PS51257">
    <property type="entry name" value="PROKAR_LIPOPROTEIN"/>
    <property type="match status" value="1"/>
</dbReference>